<proteinExistence type="predicted"/>
<dbReference type="PROSITE" id="PS50102">
    <property type="entry name" value="RRM"/>
    <property type="match status" value="1"/>
</dbReference>
<dbReference type="SUPFAM" id="SSF54928">
    <property type="entry name" value="RNA-binding domain, RBD"/>
    <property type="match status" value="1"/>
</dbReference>
<evidence type="ECO:0000259" key="2">
    <source>
        <dbReference type="PROSITE" id="PS50102"/>
    </source>
</evidence>
<name>A0ABR2LRX5_9ASPA</name>
<feature type="domain" description="RRM" evidence="2">
    <location>
        <begin position="6"/>
        <end position="75"/>
    </location>
</feature>
<dbReference type="Gene3D" id="3.30.70.330">
    <property type="match status" value="1"/>
</dbReference>
<dbReference type="EMBL" id="JBBWWR010000016">
    <property type="protein sequence ID" value="KAK8948282.1"/>
    <property type="molecule type" value="Genomic_DNA"/>
</dbReference>
<sequence>MSENLYIVEVSNLSPNATEGDLYDFFSFSGGIEHIEIIRSGDYGSTGYVTFKEPHALETAVLLSGATIIDQQVCIARWGHHEEALNFWDMPSTWRMHDDNVTERMDHFITTPREAVTITQEVVKAMLEKGYVLGKDALYKAKALDESYGVSAIAASKVADMSRRIGLTDKISAGVDAVLSVDERYHVFETTKTVVSATGRTVASVGNSIVNSSYFAAGALLVSDALSRAAKAAADLAERGARR</sequence>
<evidence type="ECO:0000313" key="4">
    <source>
        <dbReference type="Proteomes" id="UP001412067"/>
    </source>
</evidence>
<comment type="caution">
    <text evidence="3">The sequence shown here is derived from an EMBL/GenBank/DDBJ whole genome shotgun (WGS) entry which is preliminary data.</text>
</comment>
<dbReference type="InterPro" id="IPR035979">
    <property type="entry name" value="RBD_domain_sf"/>
</dbReference>
<dbReference type="InterPro" id="IPR000504">
    <property type="entry name" value="RRM_dom"/>
</dbReference>
<dbReference type="Proteomes" id="UP001412067">
    <property type="component" value="Unassembled WGS sequence"/>
</dbReference>
<dbReference type="InterPro" id="IPR012677">
    <property type="entry name" value="Nucleotide-bd_a/b_plait_sf"/>
</dbReference>
<protein>
    <recommendedName>
        <fullName evidence="2">RRM domain-containing protein</fullName>
    </recommendedName>
</protein>
<gene>
    <name evidence="3" type="ORF">KSP40_PGU008081</name>
</gene>
<accession>A0ABR2LRX5</accession>
<dbReference type="PANTHER" id="PTHR32343:SF26">
    <property type="entry name" value="RNA-BINDING (RRM_RBD_RNP MOTIFS) FAMILY PROTEIN"/>
    <property type="match status" value="1"/>
</dbReference>
<dbReference type="Pfam" id="PF00076">
    <property type="entry name" value="RRM_1"/>
    <property type="match status" value="1"/>
</dbReference>
<evidence type="ECO:0000313" key="3">
    <source>
        <dbReference type="EMBL" id="KAK8948282.1"/>
    </source>
</evidence>
<dbReference type="PANTHER" id="PTHR32343">
    <property type="entry name" value="SERINE/ARGININE-RICH SPLICING FACTOR"/>
    <property type="match status" value="1"/>
</dbReference>
<keyword evidence="1" id="KW-0694">RNA-binding</keyword>
<keyword evidence="4" id="KW-1185">Reference proteome</keyword>
<organism evidence="3 4">
    <name type="scientific">Platanthera guangdongensis</name>
    <dbReference type="NCBI Taxonomy" id="2320717"/>
    <lineage>
        <taxon>Eukaryota</taxon>
        <taxon>Viridiplantae</taxon>
        <taxon>Streptophyta</taxon>
        <taxon>Embryophyta</taxon>
        <taxon>Tracheophyta</taxon>
        <taxon>Spermatophyta</taxon>
        <taxon>Magnoliopsida</taxon>
        <taxon>Liliopsida</taxon>
        <taxon>Asparagales</taxon>
        <taxon>Orchidaceae</taxon>
        <taxon>Orchidoideae</taxon>
        <taxon>Orchideae</taxon>
        <taxon>Orchidinae</taxon>
        <taxon>Platanthera</taxon>
    </lineage>
</organism>
<evidence type="ECO:0000256" key="1">
    <source>
        <dbReference type="PROSITE-ProRule" id="PRU00176"/>
    </source>
</evidence>
<dbReference type="SMART" id="SM00360">
    <property type="entry name" value="RRM"/>
    <property type="match status" value="1"/>
</dbReference>
<reference evidence="3 4" key="1">
    <citation type="journal article" date="2022" name="Nat. Plants">
        <title>Genomes of leafy and leafless Platanthera orchids illuminate the evolution of mycoheterotrophy.</title>
        <authorList>
            <person name="Li M.H."/>
            <person name="Liu K.W."/>
            <person name="Li Z."/>
            <person name="Lu H.C."/>
            <person name="Ye Q.L."/>
            <person name="Zhang D."/>
            <person name="Wang J.Y."/>
            <person name="Li Y.F."/>
            <person name="Zhong Z.M."/>
            <person name="Liu X."/>
            <person name="Yu X."/>
            <person name="Liu D.K."/>
            <person name="Tu X.D."/>
            <person name="Liu B."/>
            <person name="Hao Y."/>
            <person name="Liao X.Y."/>
            <person name="Jiang Y.T."/>
            <person name="Sun W.H."/>
            <person name="Chen J."/>
            <person name="Chen Y.Q."/>
            <person name="Ai Y."/>
            <person name="Zhai J.W."/>
            <person name="Wu S.S."/>
            <person name="Zhou Z."/>
            <person name="Hsiao Y.Y."/>
            <person name="Wu W.L."/>
            <person name="Chen Y.Y."/>
            <person name="Lin Y.F."/>
            <person name="Hsu J.L."/>
            <person name="Li C.Y."/>
            <person name="Wang Z.W."/>
            <person name="Zhao X."/>
            <person name="Zhong W.Y."/>
            <person name="Ma X.K."/>
            <person name="Ma L."/>
            <person name="Huang J."/>
            <person name="Chen G.Z."/>
            <person name="Huang M.Z."/>
            <person name="Huang L."/>
            <person name="Peng D.H."/>
            <person name="Luo Y.B."/>
            <person name="Zou S.Q."/>
            <person name="Chen S.P."/>
            <person name="Lan S."/>
            <person name="Tsai W.C."/>
            <person name="Van de Peer Y."/>
            <person name="Liu Z.J."/>
        </authorList>
    </citation>
    <scope>NUCLEOTIDE SEQUENCE [LARGE SCALE GENOMIC DNA]</scope>
    <source>
        <strain evidence="3">Lor288</strain>
    </source>
</reference>